<reference evidence="2" key="1">
    <citation type="submission" date="2023-01" db="EMBL/GenBank/DDBJ databases">
        <title>Genome assembly of the deep-sea coral Lophelia pertusa.</title>
        <authorList>
            <person name="Herrera S."/>
            <person name="Cordes E."/>
        </authorList>
    </citation>
    <scope>NUCLEOTIDE SEQUENCE</scope>
    <source>
        <strain evidence="2">USNM1676648</strain>
        <tissue evidence="2">Polyp</tissue>
    </source>
</reference>
<name>A0A9W9ZKA7_9CNID</name>
<gene>
    <name evidence="2" type="primary">REB1</name>
    <name evidence="2" type="ORF">OS493_030007</name>
</gene>
<dbReference type="InterPro" id="IPR001005">
    <property type="entry name" value="SANT/Myb"/>
</dbReference>
<dbReference type="InterPro" id="IPR053078">
    <property type="entry name" value="TTF1-like"/>
</dbReference>
<evidence type="ECO:0000313" key="2">
    <source>
        <dbReference type="EMBL" id="KAJ7383207.1"/>
    </source>
</evidence>
<dbReference type="PANTHER" id="PTHR46760">
    <property type="entry name" value="TRANSCRIPTION TERMINATION FACTOR 1"/>
    <property type="match status" value="1"/>
</dbReference>
<dbReference type="GO" id="GO:0003682">
    <property type="term" value="F:chromatin binding"/>
    <property type="evidence" value="ECO:0007669"/>
    <property type="project" value="TreeGrafter"/>
</dbReference>
<dbReference type="Proteomes" id="UP001163046">
    <property type="component" value="Unassembled WGS sequence"/>
</dbReference>
<dbReference type="PROSITE" id="PS50090">
    <property type="entry name" value="MYB_LIKE"/>
    <property type="match status" value="1"/>
</dbReference>
<feature type="domain" description="Myb-like" evidence="1">
    <location>
        <begin position="21"/>
        <end position="84"/>
    </location>
</feature>
<evidence type="ECO:0000259" key="1">
    <source>
        <dbReference type="PROSITE" id="PS50090"/>
    </source>
</evidence>
<dbReference type="EMBL" id="MU825904">
    <property type="protein sequence ID" value="KAJ7383207.1"/>
    <property type="molecule type" value="Genomic_DNA"/>
</dbReference>
<dbReference type="InterPro" id="IPR009057">
    <property type="entry name" value="Homeodomain-like_sf"/>
</dbReference>
<keyword evidence="3" id="KW-1185">Reference proteome</keyword>
<proteinExistence type="predicted"/>
<dbReference type="OrthoDB" id="5812619at2759"/>
<dbReference type="AlphaFoldDB" id="A0A9W9ZKA7"/>
<organism evidence="2 3">
    <name type="scientific">Desmophyllum pertusum</name>
    <dbReference type="NCBI Taxonomy" id="174260"/>
    <lineage>
        <taxon>Eukaryota</taxon>
        <taxon>Metazoa</taxon>
        <taxon>Cnidaria</taxon>
        <taxon>Anthozoa</taxon>
        <taxon>Hexacorallia</taxon>
        <taxon>Scleractinia</taxon>
        <taxon>Caryophylliina</taxon>
        <taxon>Caryophylliidae</taxon>
        <taxon>Desmophyllum</taxon>
    </lineage>
</organism>
<evidence type="ECO:0000313" key="3">
    <source>
        <dbReference type="Proteomes" id="UP001163046"/>
    </source>
</evidence>
<dbReference type="Gene3D" id="1.10.10.60">
    <property type="entry name" value="Homeodomain-like"/>
    <property type="match status" value="1"/>
</dbReference>
<protein>
    <submittedName>
        <fullName evidence="2">RNA polymerase I enhancer binding protein</fullName>
    </submittedName>
</protein>
<dbReference type="SMART" id="SM00717">
    <property type="entry name" value="SANT"/>
    <property type="match status" value="1"/>
</dbReference>
<comment type="caution">
    <text evidence="2">The sequence shown here is derived from an EMBL/GenBank/DDBJ whole genome shotgun (WGS) entry which is preliminary data.</text>
</comment>
<sequence>MMGRSNMSVVRKYASLPPKGEKLAQRGTWTDDELKRLKEAVHTVTKTSTSDEQSMFRGIHWSAVAALVMTRNTVKCRRKWLEKLCWSTTTTADETQGVWTKSHYLKLITRLYNSGVMDECDVDWMELKSEYEINYSPQWLRKKWSKVKKRVPNYHQLSFEDIVDYLYRVYGQTLRDEIETGKSIKDTDACDAS</sequence>
<dbReference type="SUPFAM" id="SSF46689">
    <property type="entry name" value="Homeodomain-like"/>
    <property type="match status" value="1"/>
</dbReference>
<dbReference type="GO" id="GO:0005730">
    <property type="term" value="C:nucleolus"/>
    <property type="evidence" value="ECO:0007669"/>
    <property type="project" value="TreeGrafter"/>
</dbReference>
<dbReference type="GO" id="GO:0006363">
    <property type="term" value="P:termination of RNA polymerase I transcription"/>
    <property type="evidence" value="ECO:0007669"/>
    <property type="project" value="TreeGrafter"/>
</dbReference>
<dbReference type="PANTHER" id="PTHR46760:SF1">
    <property type="entry name" value="TRANSCRIPTION TERMINATION FACTOR 1"/>
    <property type="match status" value="1"/>
</dbReference>
<accession>A0A9W9ZKA7</accession>